<dbReference type="AlphaFoldDB" id="A0A182V6S6"/>
<proteinExistence type="predicted"/>
<protein>
    <submittedName>
        <fullName evidence="1">Uncharacterized protein</fullName>
    </submittedName>
</protein>
<evidence type="ECO:0000313" key="2">
    <source>
        <dbReference type="Proteomes" id="UP000075903"/>
    </source>
</evidence>
<reference evidence="1" key="1">
    <citation type="submission" date="2020-05" db="UniProtKB">
        <authorList>
            <consortium name="EnsemblMetazoa"/>
        </authorList>
    </citation>
    <scope>IDENTIFICATION</scope>
    <source>
        <strain evidence="1">MAF</strain>
    </source>
</reference>
<organism evidence="1 2">
    <name type="scientific">Anopheles merus</name>
    <name type="common">Mosquito</name>
    <dbReference type="NCBI Taxonomy" id="30066"/>
    <lineage>
        <taxon>Eukaryota</taxon>
        <taxon>Metazoa</taxon>
        <taxon>Ecdysozoa</taxon>
        <taxon>Arthropoda</taxon>
        <taxon>Hexapoda</taxon>
        <taxon>Insecta</taxon>
        <taxon>Pterygota</taxon>
        <taxon>Neoptera</taxon>
        <taxon>Endopterygota</taxon>
        <taxon>Diptera</taxon>
        <taxon>Nematocera</taxon>
        <taxon>Culicoidea</taxon>
        <taxon>Culicidae</taxon>
        <taxon>Anophelinae</taxon>
        <taxon>Anopheles</taxon>
    </lineage>
</organism>
<accession>A0A182V6S6</accession>
<sequence>MASALYGSTKATGHNQPTFASGCGGYLSAETVDVGAPVAGPALRPPASPCRKSMVELFTSTFGFWPGLVAGFCCSTMMKLSSLLLGRAGSVATGAAFGVGAGSSFFSFTSFAGAGAGTGAGAGAGAGAGVGTEVGGSLGAGSGLGRSFGLGASSAGGAGLLGRVGAGLAGSGTFGGSTGAGFTTAGAGTTGTGAGLFTDTGVEGVSGAGVTGTFGGSGFGTVGLSTGSTAGGGRTGWTGFCSGVMVGLAGSTTGAGLTATGSAGAFEGFVSSVGVDSGSACTVRCLPVKNAKILSNNGMRFL</sequence>
<dbReference type="EnsemblMetazoa" id="AMEM009814-RA">
    <property type="protein sequence ID" value="AMEM009814-PA"/>
    <property type="gene ID" value="AMEM009814"/>
</dbReference>
<dbReference type="Proteomes" id="UP000075903">
    <property type="component" value="Unassembled WGS sequence"/>
</dbReference>
<evidence type="ECO:0000313" key="1">
    <source>
        <dbReference type="EnsemblMetazoa" id="AMEM009814-PA"/>
    </source>
</evidence>
<dbReference type="VEuPathDB" id="VectorBase:AMEM009814"/>
<name>A0A182V6S6_ANOME</name>
<keyword evidence="2" id="KW-1185">Reference proteome</keyword>